<name>A0A917HUT4_9SPHI</name>
<keyword evidence="1" id="KW-0732">Signal</keyword>
<dbReference type="EMBL" id="BMER01000002">
    <property type="protein sequence ID" value="GGG91105.1"/>
    <property type="molecule type" value="Genomic_DNA"/>
</dbReference>
<comment type="caution">
    <text evidence="4">The sequence shown here is derived from an EMBL/GenBank/DDBJ whole genome shotgun (WGS) entry which is preliminary data.</text>
</comment>
<reference evidence="4" key="2">
    <citation type="submission" date="2020-09" db="EMBL/GenBank/DDBJ databases">
        <authorList>
            <person name="Sun Q."/>
            <person name="Zhou Y."/>
        </authorList>
    </citation>
    <scope>NUCLEOTIDE SEQUENCE</scope>
    <source>
        <strain evidence="4">CGMCC 1.12195</strain>
    </source>
</reference>
<dbReference type="AlphaFoldDB" id="A0A917HUT4"/>
<keyword evidence="5" id="KW-1185">Reference proteome</keyword>
<feature type="domain" description="BT-3987-like N-terminal" evidence="2">
    <location>
        <begin position="70"/>
        <end position="156"/>
    </location>
</feature>
<proteinExistence type="predicted"/>
<dbReference type="InterPro" id="IPR013728">
    <property type="entry name" value="BT_3987-like_N"/>
</dbReference>
<dbReference type="Proteomes" id="UP000660862">
    <property type="component" value="Unassembled WGS sequence"/>
</dbReference>
<gene>
    <name evidence="4" type="ORF">GCM10007415_27110</name>
</gene>
<evidence type="ECO:0000256" key="1">
    <source>
        <dbReference type="SAM" id="SignalP"/>
    </source>
</evidence>
<dbReference type="Pfam" id="PF08522">
    <property type="entry name" value="BT_3987-like_N"/>
    <property type="match status" value="1"/>
</dbReference>
<organism evidence="4 5">
    <name type="scientific">Parapedobacter pyrenivorans</name>
    <dbReference type="NCBI Taxonomy" id="1305674"/>
    <lineage>
        <taxon>Bacteria</taxon>
        <taxon>Pseudomonadati</taxon>
        <taxon>Bacteroidota</taxon>
        <taxon>Sphingobacteriia</taxon>
        <taxon>Sphingobacteriales</taxon>
        <taxon>Sphingobacteriaceae</taxon>
        <taxon>Parapedobacter</taxon>
    </lineage>
</organism>
<sequence length="284" mass="31127">MKKMKRIYKVSLLLFFMPALSSCLKDEGLIGPNAPGYISNIVEFYNETAPVSGTTDPYIVYIPKTLERVEEEVFTATVSYSGAETAPQDITIQLSPAADAAATGGYDQLPSSVYEMPGSVVIKKGEKRAQFSIKVKPLEFDPDSDNALAISIASASFGTVSGNFGTVIFSLPVKNPYDGVYRYQTSANTALIPNQDVEVELSTINSRRSRLSPGLLGYYGNQVDYVVDPETNLVTVEMTTLLPIATFPESKYDPETKTFTLRWTSNGGARLFEETLTYIGPREE</sequence>
<dbReference type="InterPro" id="IPR054281">
    <property type="entry name" value="DUF7015"/>
</dbReference>
<dbReference type="Gene3D" id="2.60.40.1740">
    <property type="entry name" value="hypothetical protein (bacova_03559)"/>
    <property type="match status" value="1"/>
</dbReference>
<evidence type="ECO:0000259" key="2">
    <source>
        <dbReference type="Pfam" id="PF08522"/>
    </source>
</evidence>
<feature type="chain" id="PRO_5036790718" description="DUF1735 domain-containing protein" evidence="1">
    <location>
        <begin position="22"/>
        <end position="284"/>
    </location>
</feature>
<feature type="signal peptide" evidence="1">
    <location>
        <begin position="1"/>
        <end position="21"/>
    </location>
</feature>
<evidence type="ECO:0000259" key="3">
    <source>
        <dbReference type="Pfam" id="PF22839"/>
    </source>
</evidence>
<reference evidence="4" key="1">
    <citation type="journal article" date="2014" name="Int. J. Syst. Evol. Microbiol.">
        <title>Complete genome sequence of Corynebacterium casei LMG S-19264T (=DSM 44701T), isolated from a smear-ripened cheese.</title>
        <authorList>
            <consortium name="US DOE Joint Genome Institute (JGI-PGF)"/>
            <person name="Walter F."/>
            <person name="Albersmeier A."/>
            <person name="Kalinowski J."/>
            <person name="Ruckert C."/>
        </authorList>
    </citation>
    <scope>NUCLEOTIDE SEQUENCE</scope>
    <source>
        <strain evidence="4">CGMCC 1.12195</strain>
    </source>
</reference>
<feature type="domain" description="DUF7015" evidence="3">
    <location>
        <begin position="179"/>
        <end position="279"/>
    </location>
</feature>
<evidence type="ECO:0008006" key="6">
    <source>
        <dbReference type="Google" id="ProtNLM"/>
    </source>
</evidence>
<evidence type="ECO:0000313" key="5">
    <source>
        <dbReference type="Proteomes" id="UP000660862"/>
    </source>
</evidence>
<dbReference type="Pfam" id="PF22839">
    <property type="entry name" value="DUF7015"/>
    <property type="match status" value="1"/>
</dbReference>
<accession>A0A917HUT4</accession>
<evidence type="ECO:0000313" key="4">
    <source>
        <dbReference type="EMBL" id="GGG91105.1"/>
    </source>
</evidence>
<dbReference type="PROSITE" id="PS51257">
    <property type="entry name" value="PROKAR_LIPOPROTEIN"/>
    <property type="match status" value="1"/>
</dbReference>
<protein>
    <recommendedName>
        <fullName evidence="6">DUF1735 domain-containing protein</fullName>
    </recommendedName>
</protein>